<dbReference type="GeneID" id="301709617"/>
<dbReference type="OrthoDB" id="9811700at2"/>
<dbReference type="Pfam" id="PF12801">
    <property type="entry name" value="Fer4_5"/>
    <property type="match status" value="1"/>
</dbReference>
<dbReference type="PANTHER" id="PTHR30176:SF3">
    <property type="entry name" value="FERREDOXIN-TYPE PROTEIN NAPH"/>
    <property type="match status" value="1"/>
</dbReference>
<keyword evidence="5" id="KW-0408">Iron</keyword>
<dbReference type="Pfam" id="PF13746">
    <property type="entry name" value="Fer4_18"/>
    <property type="match status" value="1"/>
</dbReference>
<dbReference type="SUPFAM" id="SSF54862">
    <property type="entry name" value="4Fe-4S ferredoxins"/>
    <property type="match status" value="1"/>
</dbReference>
<dbReference type="GO" id="GO:0005886">
    <property type="term" value="C:plasma membrane"/>
    <property type="evidence" value="ECO:0007669"/>
    <property type="project" value="TreeGrafter"/>
</dbReference>
<evidence type="ECO:0000256" key="5">
    <source>
        <dbReference type="ARBA" id="ARBA00023004"/>
    </source>
</evidence>
<name>A0A149VZ63_9PROT</name>
<organism evidence="7 8">
    <name type="scientific">Ferrovum myxofaciens</name>
    <dbReference type="NCBI Taxonomy" id="416213"/>
    <lineage>
        <taxon>Bacteria</taxon>
        <taxon>Pseudomonadati</taxon>
        <taxon>Pseudomonadota</taxon>
        <taxon>Betaproteobacteria</taxon>
        <taxon>Ferrovales</taxon>
        <taxon>Ferrovaceae</taxon>
        <taxon>Ferrovum</taxon>
    </lineage>
</organism>
<gene>
    <name evidence="7" type="ORF">FEMY_09280</name>
</gene>
<dbReference type="PATRIC" id="fig|1789004.3.peg.943"/>
<proteinExistence type="predicted"/>
<dbReference type="EMBL" id="LRRD01000013">
    <property type="protein sequence ID" value="KXW58529.1"/>
    <property type="molecule type" value="Genomic_DNA"/>
</dbReference>
<dbReference type="PROSITE" id="PS51379">
    <property type="entry name" value="4FE4S_FER_2"/>
    <property type="match status" value="1"/>
</dbReference>
<keyword evidence="8" id="KW-1185">Reference proteome</keyword>
<dbReference type="InterPro" id="IPR017896">
    <property type="entry name" value="4Fe4S_Fe-S-bd"/>
</dbReference>
<evidence type="ECO:0000256" key="3">
    <source>
        <dbReference type="ARBA" id="ARBA00022723"/>
    </source>
</evidence>
<keyword evidence="1" id="KW-0813">Transport</keyword>
<sequence length="431" mass="48927">MNGAMAQVSRFHLHRRVVQGVTLLLVILVPALGLFRIDPRAGALVVLDRQIWFADFFLIAGLWVTLLSLLVMLYSVAGTVFCGWVCPQNIFSEWANYMTHLLLGKRAEVSLDGQALVISPAKNRVWNWGLLGLAFLLASMFLGVIPLFYFYDPSTILAFLLWRSDPALASSLHWIYAVFVLIILVDIAVIRHFWCRFACVYRVWQHSFRTRETLHVRYDASRASACEKCNYCVTSCFIDIDPRKTDIYDSCINCGECIDACNRLQAKKGNPGLLSFEFGERKTKQEARIHFRNNAIGLTARTRWMTVVMALGLSFFAWGLWTWEPLHLAAYRAEVQDAANDLDYRIEIANKRYRPERVELSVQGLKPGEYHLSQTLLTIPAAGRLSAILSISPTLSHGVHSFRIQAHALQEDWKDQFAIQHFSEAPKGGTP</sequence>
<dbReference type="InterPro" id="IPR051684">
    <property type="entry name" value="Electron_Trans/Redox"/>
</dbReference>
<accession>A0A859A9A3</accession>
<evidence type="ECO:0000256" key="2">
    <source>
        <dbReference type="ARBA" id="ARBA00022485"/>
    </source>
</evidence>
<keyword evidence="3" id="KW-0479">Metal-binding</keyword>
<evidence type="ECO:0000313" key="7">
    <source>
        <dbReference type="EMBL" id="KXW58529.1"/>
    </source>
</evidence>
<comment type="caution">
    <text evidence="7">The sequence shown here is derived from an EMBL/GenBank/DDBJ whole genome shotgun (WGS) entry which is preliminary data.</text>
</comment>
<dbReference type="RefSeq" id="WP_082783146.1">
    <property type="nucleotide sequence ID" value="NZ_CP053675.1"/>
</dbReference>
<dbReference type="STRING" id="1789004.FEMY_09280"/>
<evidence type="ECO:0000256" key="6">
    <source>
        <dbReference type="ARBA" id="ARBA00023014"/>
    </source>
</evidence>
<dbReference type="Proteomes" id="UP000075653">
    <property type="component" value="Unassembled WGS sequence"/>
</dbReference>
<keyword evidence="2" id="KW-0004">4Fe-4S</keyword>
<evidence type="ECO:0000256" key="1">
    <source>
        <dbReference type="ARBA" id="ARBA00022448"/>
    </source>
</evidence>
<dbReference type="GO" id="GO:0046872">
    <property type="term" value="F:metal ion binding"/>
    <property type="evidence" value="ECO:0007669"/>
    <property type="project" value="UniProtKB-KW"/>
</dbReference>
<keyword evidence="6" id="KW-0411">Iron-sulfur</keyword>
<dbReference type="PANTHER" id="PTHR30176">
    <property type="entry name" value="FERREDOXIN-TYPE PROTEIN NAPH"/>
    <property type="match status" value="1"/>
</dbReference>
<dbReference type="AlphaFoldDB" id="A0A149VZ63"/>
<protein>
    <submittedName>
        <fullName evidence="7">Quinol dehydrogenase membrane component</fullName>
    </submittedName>
</protein>
<evidence type="ECO:0000313" key="8">
    <source>
        <dbReference type="Proteomes" id="UP000075653"/>
    </source>
</evidence>
<reference evidence="7 8" key="1">
    <citation type="submission" date="2016-01" db="EMBL/GenBank/DDBJ databases">
        <title>Genome sequence of the acidophilic iron oxidising Ferrovum strain Z-31.</title>
        <authorList>
            <person name="Poehlein A."/>
            <person name="Ullrich S.R."/>
            <person name="Schloemann M."/>
            <person name="Muehling M."/>
            <person name="Daniel R."/>
        </authorList>
    </citation>
    <scope>NUCLEOTIDE SEQUENCE [LARGE SCALE GENOMIC DNA]</scope>
    <source>
        <strain evidence="7 8">Z-31</strain>
    </source>
</reference>
<dbReference type="GO" id="GO:0051539">
    <property type="term" value="F:4 iron, 4 sulfur cluster binding"/>
    <property type="evidence" value="ECO:0007669"/>
    <property type="project" value="UniProtKB-KW"/>
</dbReference>
<keyword evidence="4" id="KW-0249">Electron transport</keyword>
<evidence type="ECO:0000256" key="4">
    <source>
        <dbReference type="ARBA" id="ARBA00022982"/>
    </source>
</evidence>
<accession>A0A149VZ63</accession>